<dbReference type="PROSITE" id="PS00163">
    <property type="entry name" value="FUMARATE_LYASES"/>
    <property type="match status" value="1"/>
</dbReference>
<evidence type="ECO:0000313" key="16">
    <source>
        <dbReference type="EMBL" id="MCO5725994.1"/>
    </source>
</evidence>
<comment type="pathway">
    <text evidence="2 13">Purine metabolism; AMP biosynthesis via de novo pathway; AMP from IMP: step 2/2.</text>
</comment>
<evidence type="ECO:0000256" key="12">
    <source>
        <dbReference type="NCBIfam" id="TIGR00928"/>
    </source>
</evidence>
<dbReference type="InterPro" id="IPR008948">
    <property type="entry name" value="L-Aspartase-like"/>
</dbReference>
<dbReference type="PRINTS" id="PR00149">
    <property type="entry name" value="FUMRATELYASE"/>
</dbReference>
<dbReference type="CDD" id="cd01598">
    <property type="entry name" value="PurB"/>
    <property type="match status" value="1"/>
</dbReference>
<dbReference type="EC" id="4.3.2.2" evidence="4 12"/>
<evidence type="ECO:0000256" key="13">
    <source>
        <dbReference type="RuleBase" id="RU361172"/>
    </source>
</evidence>
<evidence type="ECO:0000256" key="1">
    <source>
        <dbReference type="ARBA" id="ARBA00004706"/>
    </source>
</evidence>
<comment type="caution">
    <text evidence="16">The sequence shown here is derived from an EMBL/GenBank/DDBJ whole genome shotgun (WGS) entry which is preliminary data.</text>
</comment>
<accession>A0ABT1B1D5</accession>
<dbReference type="NCBIfam" id="TIGR00928">
    <property type="entry name" value="purB"/>
    <property type="match status" value="1"/>
</dbReference>
<keyword evidence="7 13" id="KW-0456">Lyase</keyword>
<dbReference type="GO" id="GO:0016829">
    <property type="term" value="F:lyase activity"/>
    <property type="evidence" value="ECO:0007669"/>
    <property type="project" value="UniProtKB-KW"/>
</dbReference>
<evidence type="ECO:0000256" key="6">
    <source>
        <dbReference type="ARBA" id="ARBA00022755"/>
    </source>
</evidence>
<comment type="function">
    <text evidence="9">Catalyzes two reactions in de novo purine nucleotide biosynthesis. Catalyzes the breakdown of 5-aminoimidazole- (N-succinylocarboxamide) ribotide (SAICAR or 2-[5-amino-1-(5-phospho-beta-D-ribosyl)imidazole-4-carboxamido]succinate) to 5-aminoimidazole-4-carboxamide ribotide (AICAR or 5-amino-1-(5-phospho-beta-D-ribosyl)imidazole-4-carboxamide) and fumarate, and of adenylosuccinate (ADS or N(6)-(1,2-dicarboxyethyl)-AMP) to adenosine monophosphate (AMP) and fumarate.</text>
</comment>
<feature type="domain" description="Adenylosuccinate lyase PurB C-terminal" evidence="15">
    <location>
        <begin position="330"/>
        <end position="445"/>
    </location>
</feature>
<evidence type="ECO:0000256" key="10">
    <source>
        <dbReference type="ARBA" id="ARBA00030717"/>
    </source>
</evidence>
<evidence type="ECO:0000256" key="3">
    <source>
        <dbReference type="ARBA" id="ARBA00008273"/>
    </source>
</evidence>
<comment type="pathway">
    <text evidence="1 13">Purine metabolism; IMP biosynthesis via de novo pathway; 5-amino-1-(5-phospho-D-ribosyl)imidazole-4-carboxamide from 5-amino-1-(5-phospho-D-ribosyl)imidazole-4-carboxylate: step 2/2.</text>
</comment>
<dbReference type="Gene3D" id="1.20.200.10">
    <property type="entry name" value="Fumarase/aspartase (Central domain)"/>
    <property type="match status" value="1"/>
</dbReference>
<proteinExistence type="inferred from homology"/>
<evidence type="ECO:0000256" key="11">
    <source>
        <dbReference type="ARBA" id="ARBA00049115"/>
    </source>
</evidence>
<keyword evidence="17" id="KW-1185">Reference proteome</keyword>
<dbReference type="PANTHER" id="PTHR43411:SF1">
    <property type="entry name" value="ADENYLOSUCCINATE LYASE"/>
    <property type="match status" value="1"/>
</dbReference>
<dbReference type="Pfam" id="PF08328">
    <property type="entry name" value="ASL_C"/>
    <property type="match status" value="1"/>
</dbReference>
<dbReference type="InterPro" id="IPR004769">
    <property type="entry name" value="Pur_lyase"/>
</dbReference>
<dbReference type="NCBIfam" id="NF006764">
    <property type="entry name" value="PRK09285.1"/>
    <property type="match status" value="1"/>
</dbReference>
<evidence type="ECO:0000256" key="8">
    <source>
        <dbReference type="ARBA" id="ARBA00024477"/>
    </source>
</evidence>
<dbReference type="InterPro" id="IPR024083">
    <property type="entry name" value="Fumarase/histidase_N"/>
</dbReference>
<comment type="catalytic activity">
    <reaction evidence="8">
        <text>(2S)-2-[5-amino-1-(5-phospho-beta-D-ribosyl)imidazole-4-carboxamido]succinate = 5-amino-1-(5-phospho-beta-D-ribosyl)imidazole-4-carboxamide + fumarate</text>
        <dbReference type="Rhea" id="RHEA:23920"/>
        <dbReference type="ChEBI" id="CHEBI:29806"/>
        <dbReference type="ChEBI" id="CHEBI:58443"/>
        <dbReference type="ChEBI" id="CHEBI:58475"/>
        <dbReference type="EC" id="4.3.2.2"/>
    </reaction>
    <physiologicalReaction direction="left-to-right" evidence="8">
        <dbReference type="Rhea" id="RHEA:23921"/>
    </physiologicalReaction>
</comment>
<keyword evidence="6 13" id="KW-0658">Purine biosynthesis</keyword>
<evidence type="ECO:0000256" key="5">
    <source>
        <dbReference type="ARBA" id="ARBA00017058"/>
    </source>
</evidence>
<dbReference type="InterPro" id="IPR000362">
    <property type="entry name" value="Fumarate_lyase_fam"/>
</dbReference>
<evidence type="ECO:0000256" key="9">
    <source>
        <dbReference type="ARBA" id="ARBA00025012"/>
    </source>
</evidence>
<dbReference type="Gene3D" id="1.10.275.10">
    <property type="entry name" value="Fumarase/aspartase (N-terminal domain)"/>
    <property type="match status" value="1"/>
</dbReference>
<evidence type="ECO:0000259" key="15">
    <source>
        <dbReference type="Pfam" id="PF08328"/>
    </source>
</evidence>
<evidence type="ECO:0000256" key="4">
    <source>
        <dbReference type="ARBA" id="ARBA00012339"/>
    </source>
</evidence>
<comment type="similarity">
    <text evidence="3 13">Belongs to the lyase 1 family. Adenylosuccinate lyase subfamily.</text>
</comment>
<dbReference type="EMBL" id="JAMXIB010000017">
    <property type="protein sequence ID" value="MCO5725994.1"/>
    <property type="molecule type" value="Genomic_DNA"/>
</dbReference>
<dbReference type="PANTHER" id="PTHR43411">
    <property type="entry name" value="ADENYLOSUCCINATE LYASE"/>
    <property type="match status" value="1"/>
</dbReference>
<feature type="domain" description="Fumarate lyase N-terminal" evidence="14">
    <location>
        <begin position="14"/>
        <end position="311"/>
    </location>
</feature>
<dbReference type="InterPro" id="IPR022761">
    <property type="entry name" value="Fumarate_lyase_N"/>
</dbReference>
<evidence type="ECO:0000256" key="2">
    <source>
        <dbReference type="ARBA" id="ARBA00004734"/>
    </source>
</evidence>
<dbReference type="Pfam" id="PF00206">
    <property type="entry name" value="Lyase_1"/>
    <property type="match status" value="1"/>
</dbReference>
<dbReference type="InterPro" id="IPR047136">
    <property type="entry name" value="PurB_bact"/>
</dbReference>
<comment type="catalytic activity">
    <reaction evidence="11">
        <text>N(6)-(1,2-dicarboxyethyl)-AMP = fumarate + AMP</text>
        <dbReference type="Rhea" id="RHEA:16853"/>
        <dbReference type="ChEBI" id="CHEBI:29806"/>
        <dbReference type="ChEBI" id="CHEBI:57567"/>
        <dbReference type="ChEBI" id="CHEBI:456215"/>
        <dbReference type="EC" id="4.3.2.2"/>
    </reaction>
    <physiologicalReaction direction="left-to-right" evidence="11">
        <dbReference type="Rhea" id="RHEA:16854"/>
    </physiologicalReaction>
</comment>
<dbReference type="RefSeq" id="WP_252742366.1">
    <property type="nucleotide sequence ID" value="NZ_JAMXIB010000017.1"/>
</dbReference>
<gene>
    <name evidence="16" type="primary">purB</name>
    <name evidence="16" type="ORF">NG653_14110</name>
</gene>
<dbReference type="SUPFAM" id="SSF48557">
    <property type="entry name" value="L-aspartase-like"/>
    <property type="match status" value="1"/>
</dbReference>
<dbReference type="Gene3D" id="1.10.40.30">
    <property type="entry name" value="Fumarase/aspartase (C-terminal domain)"/>
    <property type="match status" value="1"/>
</dbReference>
<organism evidence="16 17">
    <name type="scientific">Robiginitalea marina</name>
    <dbReference type="NCBI Taxonomy" id="2954105"/>
    <lineage>
        <taxon>Bacteria</taxon>
        <taxon>Pseudomonadati</taxon>
        <taxon>Bacteroidota</taxon>
        <taxon>Flavobacteriia</taxon>
        <taxon>Flavobacteriales</taxon>
        <taxon>Flavobacteriaceae</taxon>
        <taxon>Robiginitalea</taxon>
    </lineage>
</organism>
<evidence type="ECO:0000259" key="14">
    <source>
        <dbReference type="Pfam" id="PF00206"/>
    </source>
</evidence>
<dbReference type="Proteomes" id="UP001206312">
    <property type="component" value="Unassembled WGS sequence"/>
</dbReference>
<reference evidence="16 17" key="1">
    <citation type="submission" date="2022-06" db="EMBL/GenBank/DDBJ databases">
        <authorList>
            <person name="Xuan X."/>
        </authorList>
    </citation>
    <scope>NUCLEOTIDE SEQUENCE [LARGE SCALE GENOMIC DNA]</scope>
    <source>
        <strain evidence="16 17">2V75</strain>
    </source>
</reference>
<dbReference type="InterPro" id="IPR020557">
    <property type="entry name" value="Fumarate_lyase_CS"/>
</dbReference>
<name>A0ABT1B1D5_9FLAO</name>
<dbReference type="InterPro" id="IPR013539">
    <property type="entry name" value="PurB_C"/>
</dbReference>
<protein>
    <recommendedName>
        <fullName evidence="5 12">Adenylosuccinate lyase</fullName>
        <shortName evidence="13">ASL</shortName>
        <ecNumber evidence="4 12">4.3.2.2</ecNumber>
    </recommendedName>
    <alternativeName>
        <fullName evidence="10 13">Adenylosuccinase</fullName>
    </alternativeName>
</protein>
<evidence type="ECO:0000256" key="7">
    <source>
        <dbReference type="ARBA" id="ARBA00023239"/>
    </source>
</evidence>
<evidence type="ECO:0000313" key="17">
    <source>
        <dbReference type="Proteomes" id="UP001206312"/>
    </source>
</evidence>
<sequence length="447" mass="50522">MSNHTLLAISPIDGRYRDKVSSLEHYFSEAALIRYRVRVEVEYFIALCHVPLPQLPALDEPLTRKLRALYKDFSLDDALEVKSIEQTTNHDVKAVEYYLKKRFDALGLGSCKEFIHFGLTSQDINNTAIPLSLKEAMEQVYEPALEALCEKLTALAREWAQVPMLARTHGQPASPTRLGKEIEVFAQRLREQRSLLAMVPFPAKFGGATGNFNAHHAAYPETDWKAFGMRFVEGQLGLHYSFPTTQIEHYDHMAALFDGLKRINTILIDLDRDFWTYISMDYFKQQIKKGEVGSSAMPHKVNPIDFENSEGNLGLANALFEHLSAKLPVSRLQRDLTDSTVLRNIGVPLAHTLIALQACQKGLGKLLLNEAKIRQDLEDNWAVVAEAIQTVLRREGYPNPYEALKGLTRTNSRVTGESIRAFIDGLDVSESLREELKSFRPETYTGI</sequence>